<evidence type="ECO:0000256" key="2">
    <source>
        <dbReference type="RuleBase" id="RU362080"/>
    </source>
</evidence>
<dbReference type="AlphaFoldDB" id="A0AAD1H232"/>
<evidence type="ECO:0000313" key="3">
    <source>
        <dbReference type="EMBL" id="BBU23749.1"/>
    </source>
</evidence>
<dbReference type="PANTHER" id="PTHR35377">
    <property type="entry name" value="ANTITOXIN VAPB49-RELATED-RELATED"/>
    <property type="match status" value="1"/>
</dbReference>
<dbReference type="Gene3D" id="3.40.1620.10">
    <property type="entry name" value="YefM-like domain"/>
    <property type="match status" value="1"/>
</dbReference>
<protein>
    <recommendedName>
        <fullName evidence="2">Antitoxin</fullName>
    </recommendedName>
</protein>
<organism evidence="3 4">
    <name type="scientific">Mycobacterium xenopi</name>
    <dbReference type="NCBI Taxonomy" id="1789"/>
    <lineage>
        <taxon>Bacteria</taxon>
        <taxon>Bacillati</taxon>
        <taxon>Actinomycetota</taxon>
        <taxon>Actinomycetes</taxon>
        <taxon>Mycobacteriales</taxon>
        <taxon>Mycobacteriaceae</taxon>
        <taxon>Mycobacterium</taxon>
    </lineage>
</organism>
<dbReference type="NCBIfam" id="TIGR01552">
    <property type="entry name" value="phd_fam"/>
    <property type="match status" value="1"/>
</dbReference>
<dbReference type="InterPro" id="IPR036165">
    <property type="entry name" value="YefM-like_sf"/>
</dbReference>
<dbReference type="Proteomes" id="UP000464624">
    <property type="component" value="Chromosome"/>
</dbReference>
<dbReference type="Pfam" id="PF02604">
    <property type="entry name" value="PhdYeFM_antitox"/>
    <property type="match status" value="1"/>
</dbReference>
<dbReference type="InterPro" id="IPR051416">
    <property type="entry name" value="phD-YefM_TA_antitoxins"/>
</dbReference>
<comment type="similarity">
    <text evidence="1 2">Belongs to the phD/YefM antitoxin family.</text>
</comment>
<accession>A0AAD1H232</accession>
<proteinExistence type="inferred from homology"/>
<dbReference type="SUPFAM" id="SSF143120">
    <property type="entry name" value="YefM-like"/>
    <property type="match status" value="1"/>
</dbReference>
<sequence length="78" mass="8484">MAMPTVNIHDAKTHLSQLLARVENGETITIARAGKPVADLVPHMRTDIVFGGLAGRLHYDADHFDDTDDDVNTLFGIA</sequence>
<dbReference type="EMBL" id="AP022314">
    <property type="protein sequence ID" value="BBU23749.1"/>
    <property type="molecule type" value="Genomic_DNA"/>
</dbReference>
<reference evidence="3 4" key="1">
    <citation type="submission" date="2019-12" db="EMBL/GenBank/DDBJ databases">
        <title>Complete genome sequence of Mycolicibacterium xenopi str. JCM15661T.</title>
        <authorList>
            <person name="Yoshida M."/>
            <person name="Fukano H."/>
            <person name="Asakura T."/>
            <person name="Hoshino Y."/>
        </authorList>
    </citation>
    <scope>NUCLEOTIDE SEQUENCE [LARGE SCALE GENOMIC DNA]</scope>
    <source>
        <strain evidence="3 4">JCM 15661T</strain>
    </source>
</reference>
<name>A0AAD1H232_MYCXE</name>
<gene>
    <name evidence="3" type="ORF">MYXE_35390</name>
</gene>
<evidence type="ECO:0000313" key="4">
    <source>
        <dbReference type="Proteomes" id="UP000464624"/>
    </source>
</evidence>
<dbReference type="KEGG" id="mxe:MYXE_35390"/>
<comment type="function">
    <text evidence="2">Antitoxin component of a type II toxin-antitoxin (TA) system.</text>
</comment>
<evidence type="ECO:0000256" key="1">
    <source>
        <dbReference type="ARBA" id="ARBA00009981"/>
    </source>
</evidence>
<dbReference type="InterPro" id="IPR006442">
    <property type="entry name" value="Antitoxin_Phd/YefM"/>
</dbReference>